<name>A0A1G9R153_9GAMM</name>
<gene>
    <name evidence="1" type="ORF">SAMN05192555_1107</name>
</gene>
<organism evidence="1 2">
    <name type="scientific">Franzmannia pantelleriensis</name>
    <dbReference type="NCBI Taxonomy" id="48727"/>
    <lineage>
        <taxon>Bacteria</taxon>
        <taxon>Pseudomonadati</taxon>
        <taxon>Pseudomonadota</taxon>
        <taxon>Gammaproteobacteria</taxon>
        <taxon>Oceanospirillales</taxon>
        <taxon>Halomonadaceae</taxon>
        <taxon>Franzmannia</taxon>
    </lineage>
</organism>
<dbReference type="EMBL" id="FNGH01000010">
    <property type="protein sequence ID" value="SDM16185.1"/>
    <property type="molecule type" value="Genomic_DNA"/>
</dbReference>
<accession>A0A1G9R153</accession>
<sequence>MHHAAQHAICHNKRKQLIKNKNTNIGNIFASSYCSY</sequence>
<proteinExistence type="predicted"/>
<evidence type="ECO:0000313" key="2">
    <source>
        <dbReference type="Proteomes" id="UP000199107"/>
    </source>
</evidence>
<reference evidence="2" key="1">
    <citation type="submission" date="2016-10" db="EMBL/GenBank/DDBJ databases">
        <authorList>
            <person name="Varghese N."/>
            <person name="Submissions S."/>
        </authorList>
    </citation>
    <scope>NUCLEOTIDE SEQUENCE [LARGE SCALE GENOMIC DNA]</scope>
    <source>
        <strain evidence="2">AAP</strain>
    </source>
</reference>
<protein>
    <submittedName>
        <fullName evidence="1">Uncharacterized protein</fullName>
    </submittedName>
</protein>
<dbReference type="STRING" id="48727.SAMN05192555_1107"/>
<evidence type="ECO:0000313" key="1">
    <source>
        <dbReference type="EMBL" id="SDM16185.1"/>
    </source>
</evidence>
<dbReference type="Proteomes" id="UP000199107">
    <property type="component" value="Unassembled WGS sequence"/>
</dbReference>
<dbReference type="AlphaFoldDB" id="A0A1G9R153"/>
<keyword evidence="2" id="KW-1185">Reference proteome</keyword>